<protein>
    <submittedName>
        <fullName evidence="11">Hydrolase ybeM</fullName>
    </submittedName>
</protein>
<keyword evidence="2" id="KW-0813">Transport</keyword>
<dbReference type="PANTHER" id="PTHR23088:SF27">
    <property type="entry name" value="DEAMINATED GLUTATHIONE AMIDASE"/>
    <property type="match status" value="1"/>
</dbReference>
<evidence type="ECO:0000256" key="4">
    <source>
        <dbReference type="ARBA" id="ARBA00022927"/>
    </source>
</evidence>
<dbReference type="STRING" id="1245745.A0A0A2VYN5"/>
<evidence type="ECO:0000256" key="2">
    <source>
        <dbReference type="ARBA" id="ARBA00022448"/>
    </source>
</evidence>
<evidence type="ECO:0000256" key="9">
    <source>
        <dbReference type="SAM" id="Phobius"/>
    </source>
</evidence>
<dbReference type="Gene3D" id="3.60.110.10">
    <property type="entry name" value="Carbon-nitrogen hydrolase"/>
    <property type="match status" value="1"/>
</dbReference>
<organism evidence="11 12">
    <name type="scientific">Beauveria bassiana D1-5</name>
    <dbReference type="NCBI Taxonomy" id="1245745"/>
    <lineage>
        <taxon>Eukaryota</taxon>
        <taxon>Fungi</taxon>
        <taxon>Dikarya</taxon>
        <taxon>Ascomycota</taxon>
        <taxon>Pezizomycotina</taxon>
        <taxon>Sordariomycetes</taxon>
        <taxon>Hypocreomycetidae</taxon>
        <taxon>Hypocreales</taxon>
        <taxon>Cordycipitaceae</taxon>
        <taxon>Beauveria</taxon>
    </lineage>
</organism>
<evidence type="ECO:0000256" key="1">
    <source>
        <dbReference type="ARBA" id="ARBA00004167"/>
    </source>
</evidence>
<dbReference type="PROSITE" id="PS01227">
    <property type="entry name" value="UPF0012"/>
    <property type="match status" value="1"/>
</dbReference>
<comment type="subcellular location">
    <subcellularLocation>
        <location evidence="1">Membrane</location>
        <topology evidence="1">Single-pass membrane protein</topology>
    </subcellularLocation>
</comment>
<evidence type="ECO:0000313" key="12">
    <source>
        <dbReference type="Proteomes" id="UP000030106"/>
    </source>
</evidence>
<dbReference type="Gene3D" id="1.20.5.3310">
    <property type="match status" value="1"/>
</dbReference>
<dbReference type="InterPro" id="IPR003010">
    <property type="entry name" value="C-N_Hydrolase"/>
</dbReference>
<dbReference type="CDD" id="cd07581">
    <property type="entry name" value="nitrilase_3"/>
    <property type="match status" value="1"/>
</dbReference>
<evidence type="ECO:0000259" key="10">
    <source>
        <dbReference type="PROSITE" id="PS50263"/>
    </source>
</evidence>
<keyword evidence="5 9" id="KW-1133">Transmembrane helix</keyword>
<dbReference type="PROSITE" id="PS50263">
    <property type="entry name" value="CN_HYDROLASE"/>
    <property type="match status" value="1"/>
</dbReference>
<evidence type="ECO:0000256" key="8">
    <source>
        <dbReference type="SAM" id="MobiDB-lite"/>
    </source>
</evidence>
<evidence type="ECO:0000256" key="7">
    <source>
        <dbReference type="ARBA" id="ARBA00023136"/>
    </source>
</evidence>
<dbReference type="AlphaFoldDB" id="A0A0A2VYN5"/>
<evidence type="ECO:0000256" key="5">
    <source>
        <dbReference type="ARBA" id="ARBA00022989"/>
    </source>
</evidence>
<keyword evidence="4" id="KW-0653">Protein transport</keyword>
<dbReference type="NCBIfam" id="TIGR01411">
    <property type="entry name" value="tatAE"/>
    <property type="match status" value="1"/>
</dbReference>
<feature type="compositionally biased region" description="Basic and acidic residues" evidence="8">
    <location>
        <begin position="294"/>
        <end position="305"/>
    </location>
</feature>
<dbReference type="PANTHER" id="PTHR23088">
    <property type="entry name" value="NITRILASE-RELATED"/>
    <property type="match status" value="1"/>
</dbReference>
<dbReference type="Pfam" id="PF00795">
    <property type="entry name" value="CN_hydrolase"/>
    <property type="match status" value="1"/>
</dbReference>
<comment type="caution">
    <text evidence="11">The sequence shown here is derived from an EMBL/GenBank/DDBJ whole genome shotgun (WGS) entry which is preliminary data.</text>
</comment>
<dbReference type="HAMAP" id="MF_00236">
    <property type="entry name" value="TatA_E"/>
    <property type="match status" value="1"/>
</dbReference>
<dbReference type="GO" id="GO:0016020">
    <property type="term" value="C:membrane"/>
    <property type="evidence" value="ECO:0007669"/>
    <property type="project" value="UniProtKB-SubCell"/>
</dbReference>
<dbReference type="Pfam" id="PF02416">
    <property type="entry name" value="TatA_B_E"/>
    <property type="match status" value="1"/>
</dbReference>
<dbReference type="InterPro" id="IPR024905">
    <property type="entry name" value="TatE"/>
</dbReference>
<dbReference type="NCBIfam" id="NF033621">
    <property type="entry name" value="de_GSH_amidase"/>
    <property type="match status" value="1"/>
</dbReference>
<feature type="region of interest" description="Disordered" evidence="8">
    <location>
        <begin position="294"/>
        <end position="319"/>
    </location>
</feature>
<accession>A0A0A2VYN5</accession>
<reference evidence="11 12" key="1">
    <citation type="submission" date="2012-10" db="EMBL/GenBank/DDBJ databases">
        <title>Genome sequencing and analysis of entomopathogenic fungi Beauveria bassiana D1-5.</title>
        <authorList>
            <person name="Li Q."/>
            <person name="Wang L."/>
            <person name="Zhang Z."/>
            <person name="Wang Q."/>
            <person name="Ren J."/>
            <person name="Wang M."/>
            <person name="Xu W."/>
            <person name="Wang J."/>
            <person name="Lu Y."/>
            <person name="Du Q."/>
            <person name="Sun Z."/>
        </authorList>
    </citation>
    <scope>NUCLEOTIDE SEQUENCE [LARGE SCALE GENOMIC DNA]</scope>
    <source>
        <strain evidence="11 12">D1-5</strain>
    </source>
</reference>
<keyword evidence="3 9" id="KW-0812">Transmembrane</keyword>
<dbReference type="NCBIfam" id="NF002960">
    <property type="entry name" value="PRK03625.1"/>
    <property type="match status" value="1"/>
</dbReference>
<feature type="domain" description="CN hydrolase" evidence="10">
    <location>
        <begin position="1"/>
        <end position="238"/>
    </location>
</feature>
<sequence length="319" mass="33591">MKVAVGQFVVGPVWQENAATCVSLMAQAAAKEADLLVLPEAVLARSDSDSDLSVKSAQKLDGGYVQQLQAESRKNDMTTVLTLHVPTQEGRAANTLLAIRSGEIVASYQKVHLYDAFSVQESRLVDAGASLAPLIKVAGMNVGLMTCYDLRFPDMALSLALSGAEVLVLPAAWLKGPHKEAHWATLLAARALDSTCYVVASGECGNKNIGQSRIIDPLGVTVAAAAESPALIFAEIAAERVAAVRQMLPVGMGEISITKLLVVGALIVLLFGTKKLRTLGGDLGSAIKGFKKAMAEDDSGKKPDTEAEASAEQRIVHKD</sequence>
<dbReference type="Proteomes" id="UP000030106">
    <property type="component" value="Unassembled WGS sequence"/>
</dbReference>
<evidence type="ECO:0000313" key="11">
    <source>
        <dbReference type="EMBL" id="KGQ11270.1"/>
    </source>
</evidence>
<dbReference type="NCBIfam" id="NF002448">
    <property type="entry name" value="PRK01614.1"/>
    <property type="match status" value="1"/>
</dbReference>
<dbReference type="HOGENOM" id="CLU_030130_1_2_1"/>
<dbReference type="GO" id="GO:0016787">
    <property type="term" value="F:hydrolase activity"/>
    <property type="evidence" value="ECO:0007669"/>
    <property type="project" value="UniProtKB-KW"/>
</dbReference>
<evidence type="ECO:0000256" key="6">
    <source>
        <dbReference type="ARBA" id="ARBA00023010"/>
    </source>
</evidence>
<dbReference type="InterPro" id="IPR003369">
    <property type="entry name" value="TatA/B/E"/>
</dbReference>
<dbReference type="EMBL" id="ANFO01000229">
    <property type="protein sequence ID" value="KGQ11270.1"/>
    <property type="molecule type" value="Genomic_DNA"/>
</dbReference>
<gene>
    <name evidence="11" type="ORF">BBAD15_g3000</name>
</gene>
<dbReference type="InterPro" id="IPR001110">
    <property type="entry name" value="UPF0012_CS"/>
</dbReference>
<name>A0A0A2VYN5_BEABA</name>
<keyword evidence="6" id="KW-0811">Translocation</keyword>
<feature type="transmembrane region" description="Helical" evidence="9">
    <location>
        <begin position="250"/>
        <end position="271"/>
    </location>
</feature>
<dbReference type="InterPro" id="IPR047999">
    <property type="entry name" value="De_GSH_amidase"/>
</dbReference>
<dbReference type="HAMAP" id="MF_00903">
    <property type="entry name" value="TatE"/>
    <property type="match status" value="1"/>
</dbReference>
<dbReference type="GO" id="GO:0043953">
    <property type="term" value="P:protein transport by the Tat complex"/>
    <property type="evidence" value="ECO:0007669"/>
    <property type="project" value="InterPro"/>
</dbReference>
<keyword evidence="7 9" id="KW-0472">Membrane</keyword>
<proteinExistence type="inferred from homology"/>
<dbReference type="SUPFAM" id="SSF56317">
    <property type="entry name" value="Carbon-nitrogen hydrolase"/>
    <property type="match status" value="1"/>
</dbReference>
<dbReference type="InterPro" id="IPR036526">
    <property type="entry name" value="C-N_Hydrolase_sf"/>
</dbReference>
<keyword evidence="11" id="KW-0378">Hydrolase</keyword>
<dbReference type="InterPro" id="IPR006312">
    <property type="entry name" value="TatA/E"/>
</dbReference>
<evidence type="ECO:0000256" key="3">
    <source>
        <dbReference type="ARBA" id="ARBA00022692"/>
    </source>
</evidence>